<dbReference type="GO" id="GO:0071897">
    <property type="term" value="P:DNA biosynthetic process"/>
    <property type="evidence" value="ECO:0007669"/>
    <property type="project" value="UniProtKB-ARBA"/>
</dbReference>
<dbReference type="CDD" id="cd01647">
    <property type="entry name" value="RT_LTR"/>
    <property type="match status" value="1"/>
</dbReference>
<organism evidence="2 3">
    <name type="scientific">Trichonephila clavipes</name>
    <name type="common">Golden silk orbweaver</name>
    <name type="synonym">Nephila clavipes</name>
    <dbReference type="NCBI Taxonomy" id="2585209"/>
    <lineage>
        <taxon>Eukaryota</taxon>
        <taxon>Metazoa</taxon>
        <taxon>Ecdysozoa</taxon>
        <taxon>Arthropoda</taxon>
        <taxon>Chelicerata</taxon>
        <taxon>Arachnida</taxon>
        <taxon>Araneae</taxon>
        <taxon>Araneomorphae</taxon>
        <taxon>Entelegynae</taxon>
        <taxon>Araneoidea</taxon>
        <taxon>Nephilidae</taxon>
        <taxon>Trichonephila</taxon>
    </lineage>
</organism>
<evidence type="ECO:0000313" key="3">
    <source>
        <dbReference type="Proteomes" id="UP000887159"/>
    </source>
</evidence>
<reference evidence="2" key="1">
    <citation type="submission" date="2020-08" db="EMBL/GenBank/DDBJ databases">
        <title>Multicomponent nature underlies the extraordinary mechanical properties of spider dragline silk.</title>
        <authorList>
            <person name="Kono N."/>
            <person name="Nakamura H."/>
            <person name="Mori M."/>
            <person name="Yoshida Y."/>
            <person name="Ohtoshi R."/>
            <person name="Malay A.D."/>
            <person name="Moran D.A.P."/>
            <person name="Tomita M."/>
            <person name="Numata K."/>
            <person name="Arakawa K."/>
        </authorList>
    </citation>
    <scope>NUCLEOTIDE SEQUENCE</scope>
</reference>
<dbReference type="SUPFAM" id="SSF56672">
    <property type="entry name" value="DNA/RNA polymerases"/>
    <property type="match status" value="1"/>
</dbReference>
<sequence length="332" mass="37619">MILEGLTDGLPFNLRQLLTISPPSNPTEGIISDDQNALPQIVIENRCELSEIRSHYDSIFSKDKYDVGQLRVEPQRIILKSDLIVHLRPYRTSTIQEKEIKGQVEKLLQAGLIKESNSPYSAPVTLAFKRDESKKTRLCINFRKLNALCKAYSEPLPIMDSLLDKLTRAKRFSTLDLASGYWHVPIHPKDTEILAFCTNFGLYEWCRLPFGIKGSTNIEADMLPRHPVVHHLQYSSHLLDINVIKTHQKNDNLCGPKYHEIKDLITLKQMVKMNVSINLLLLDLNASPTSVSWAKRPTRTTQPTSRIGTLTSTFAGLKEDTCSKDSLAADQR</sequence>
<name>A0A8X6SXD2_TRICX</name>
<dbReference type="InterPro" id="IPR043128">
    <property type="entry name" value="Rev_trsase/Diguanyl_cyclase"/>
</dbReference>
<evidence type="ECO:0000313" key="2">
    <source>
        <dbReference type="EMBL" id="GFY19110.1"/>
    </source>
</evidence>
<dbReference type="PANTHER" id="PTHR24559:SF444">
    <property type="entry name" value="REVERSE TRANSCRIPTASE DOMAIN-CONTAINING PROTEIN"/>
    <property type="match status" value="1"/>
</dbReference>
<proteinExistence type="predicted"/>
<keyword evidence="3" id="KW-1185">Reference proteome</keyword>
<dbReference type="Gene3D" id="3.10.10.10">
    <property type="entry name" value="HIV Type 1 Reverse Transcriptase, subunit A, domain 1"/>
    <property type="match status" value="1"/>
</dbReference>
<evidence type="ECO:0000259" key="1">
    <source>
        <dbReference type="Pfam" id="PF00078"/>
    </source>
</evidence>
<dbReference type="PANTHER" id="PTHR24559">
    <property type="entry name" value="TRANSPOSON TY3-I GAG-POL POLYPROTEIN"/>
    <property type="match status" value="1"/>
</dbReference>
<dbReference type="InterPro" id="IPR053134">
    <property type="entry name" value="RNA-dir_DNA_polymerase"/>
</dbReference>
<dbReference type="InterPro" id="IPR043502">
    <property type="entry name" value="DNA/RNA_pol_sf"/>
</dbReference>
<dbReference type="Pfam" id="PF00078">
    <property type="entry name" value="RVT_1"/>
    <property type="match status" value="1"/>
</dbReference>
<dbReference type="Gene3D" id="3.30.70.270">
    <property type="match status" value="1"/>
</dbReference>
<comment type="caution">
    <text evidence="2">The sequence shown here is derived from an EMBL/GenBank/DDBJ whole genome shotgun (WGS) entry which is preliminary data.</text>
</comment>
<gene>
    <name evidence="2" type="primary">POL</name>
    <name evidence="2" type="ORF">TNCV_3877981</name>
</gene>
<protein>
    <submittedName>
        <fullName evidence="2">Retrovirus-related Pol polyprotein from transposon 412</fullName>
    </submittedName>
</protein>
<accession>A0A8X6SXD2</accession>
<dbReference type="AlphaFoldDB" id="A0A8X6SXD2"/>
<feature type="domain" description="Reverse transcriptase" evidence="1">
    <location>
        <begin position="131"/>
        <end position="216"/>
    </location>
</feature>
<dbReference type="InterPro" id="IPR000477">
    <property type="entry name" value="RT_dom"/>
</dbReference>
<dbReference type="EMBL" id="BMAU01021350">
    <property type="protein sequence ID" value="GFY19110.1"/>
    <property type="molecule type" value="Genomic_DNA"/>
</dbReference>
<dbReference type="Proteomes" id="UP000887159">
    <property type="component" value="Unassembled WGS sequence"/>
</dbReference>